<dbReference type="AlphaFoldDB" id="A0A061DSH8"/>
<dbReference type="PANTHER" id="PTHR33076">
    <property type="entry name" value="NON-SPECIFIC LIPID-TRANSFER PROTEIN 2-RELATED"/>
    <property type="match status" value="1"/>
</dbReference>
<dbReference type="GO" id="GO:0008289">
    <property type="term" value="F:lipid binding"/>
    <property type="evidence" value="ECO:0007669"/>
    <property type="project" value="UniProtKB-KW"/>
</dbReference>
<dbReference type="EMBL" id="CM001879">
    <property type="protein sequence ID" value="EOX95724.1"/>
    <property type="molecule type" value="Genomic_DNA"/>
</dbReference>
<organism evidence="5 6">
    <name type="scientific">Theobroma cacao</name>
    <name type="common">Cacao</name>
    <name type="synonym">Cocoa</name>
    <dbReference type="NCBI Taxonomy" id="3641"/>
    <lineage>
        <taxon>Eukaryota</taxon>
        <taxon>Viridiplantae</taxon>
        <taxon>Streptophyta</taxon>
        <taxon>Embryophyta</taxon>
        <taxon>Tracheophyta</taxon>
        <taxon>Spermatophyta</taxon>
        <taxon>Magnoliopsida</taxon>
        <taxon>eudicotyledons</taxon>
        <taxon>Gunneridae</taxon>
        <taxon>Pentapetalae</taxon>
        <taxon>rosids</taxon>
        <taxon>malvids</taxon>
        <taxon>Malvales</taxon>
        <taxon>Malvaceae</taxon>
        <taxon>Byttnerioideae</taxon>
        <taxon>Theobroma</taxon>
    </lineage>
</organism>
<dbReference type="InParanoid" id="A0A061DSH8"/>
<keyword evidence="6" id="KW-1185">Reference proteome</keyword>
<dbReference type="Proteomes" id="UP000026915">
    <property type="component" value="Chromosome 1"/>
</dbReference>
<protein>
    <recommendedName>
        <fullName evidence="2">Non-specific lipid-transfer protein</fullName>
    </recommendedName>
</protein>
<keyword evidence="2" id="KW-0446">Lipid-binding</keyword>
<accession>A0A061DSH8</accession>
<dbReference type="CDD" id="cd01960">
    <property type="entry name" value="nsLTP1"/>
    <property type="match status" value="1"/>
</dbReference>
<dbReference type="SMR" id="A0A061DSH8"/>
<dbReference type="OrthoDB" id="1862539at2759"/>
<dbReference type="KEGG" id="tcc:18613989"/>
<gene>
    <name evidence="5" type="ORF">TCM_005159</name>
</gene>
<dbReference type="InterPro" id="IPR000528">
    <property type="entry name" value="Plant_nsLTP"/>
</dbReference>
<dbReference type="SUPFAM" id="SSF47699">
    <property type="entry name" value="Bifunctional inhibitor/lipid-transfer protein/seed storage 2S albumin"/>
    <property type="match status" value="1"/>
</dbReference>
<dbReference type="PRINTS" id="PR00382">
    <property type="entry name" value="LIPIDTRNSFER"/>
</dbReference>
<evidence type="ECO:0000256" key="2">
    <source>
        <dbReference type="RuleBase" id="RU000628"/>
    </source>
</evidence>
<sequence length="130" mass="13572">MAVSINFLAMLVLLMLSALATAETSLLAPSCADVTKAVAPCLNFLKGKGGADPSQACCDGARDLAKEARTKNDRQAICECLKTALGKVGSYDASRVPLIAKKCNVDINIPPINDKTDCSKAVSSIMPKSL</sequence>
<feature type="signal peptide" evidence="3">
    <location>
        <begin position="1"/>
        <end position="22"/>
    </location>
</feature>
<evidence type="ECO:0000256" key="1">
    <source>
        <dbReference type="ARBA" id="ARBA00009748"/>
    </source>
</evidence>
<dbReference type="SMART" id="SM00499">
    <property type="entry name" value="AAI"/>
    <property type="match status" value="1"/>
</dbReference>
<dbReference type="eggNOG" id="ENOG502S7TU">
    <property type="taxonomic scope" value="Eukaryota"/>
</dbReference>
<comment type="function">
    <text evidence="2">Plant non-specific lipid-transfer proteins transfer phospholipids as well as galactolipids across membranes. May play a role in wax or cutin deposition in the cell walls of expanding epidermal cells and certain secretory tissues.</text>
</comment>
<dbReference type="GO" id="GO:0006869">
    <property type="term" value="P:lipid transport"/>
    <property type="evidence" value="ECO:0007669"/>
    <property type="project" value="InterPro"/>
</dbReference>
<evidence type="ECO:0000259" key="4">
    <source>
        <dbReference type="SMART" id="SM00499"/>
    </source>
</evidence>
<proteinExistence type="inferred from homology"/>
<dbReference type="InterPro" id="IPR016140">
    <property type="entry name" value="Bifunc_inhib/LTP/seed_store"/>
</dbReference>
<evidence type="ECO:0000256" key="3">
    <source>
        <dbReference type="SAM" id="SignalP"/>
    </source>
</evidence>
<name>A0A061DSH8_THECC</name>
<comment type="similarity">
    <text evidence="1 2">Belongs to the plant LTP family.</text>
</comment>
<keyword evidence="2" id="KW-0813">Transport</keyword>
<dbReference type="STRING" id="3641.A0A061DSH8"/>
<dbReference type="OMA" id="ICECLVN"/>
<feature type="chain" id="PRO_5001600590" description="Non-specific lipid-transfer protein" evidence="3">
    <location>
        <begin position="23"/>
        <end position="130"/>
    </location>
</feature>
<keyword evidence="3" id="KW-0732">Signal</keyword>
<dbReference type="InterPro" id="IPR036312">
    <property type="entry name" value="Bifun_inhib/LTP/seed_sf"/>
</dbReference>
<feature type="domain" description="Bifunctional inhibitor/plant lipid transfer protein/seed storage helical" evidence="4">
    <location>
        <begin position="31"/>
        <end position="118"/>
    </location>
</feature>
<dbReference type="Gramene" id="EOX95724">
    <property type="protein sequence ID" value="EOX95724"/>
    <property type="gene ID" value="TCM_005159"/>
</dbReference>
<dbReference type="HOGENOM" id="CLU_128423_2_4_1"/>
<reference evidence="5 6" key="1">
    <citation type="journal article" date="2013" name="Genome Biol.">
        <title>The genome sequence of the most widely cultivated cacao type and its use to identify candidate genes regulating pod color.</title>
        <authorList>
            <person name="Motamayor J.C."/>
            <person name="Mockaitis K."/>
            <person name="Schmutz J."/>
            <person name="Haiminen N."/>
            <person name="Iii D.L."/>
            <person name="Cornejo O."/>
            <person name="Findley S.D."/>
            <person name="Zheng P."/>
            <person name="Utro F."/>
            <person name="Royaert S."/>
            <person name="Saski C."/>
            <person name="Jenkins J."/>
            <person name="Podicheti R."/>
            <person name="Zhao M."/>
            <person name="Scheffler B.E."/>
            <person name="Stack J.C."/>
            <person name="Feltus F.A."/>
            <person name="Mustiga G.M."/>
            <person name="Amores F."/>
            <person name="Phillips W."/>
            <person name="Marelli J.P."/>
            <person name="May G.D."/>
            <person name="Shapiro H."/>
            <person name="Ma J."/>
            <person name="Bustamante C.D."/>
            <person name="Schnell R.J."/>
            <person name="Main D."/>
            <person name="Gilbert D."/>
            <person name="Parida L."/>
            <person name="Kuhn D.N."/>
        </authorList>
    </citation>
    <scope>NUCLEOTIDE SEQUENCE [LARGE SCALE GENOMIC DNA]</scope>
    <source>
        <strain evidence="6">cv. Matina 1-6</strain>
    </source>
</reference>
<evidence type="ECO:0000313" key="6">
    <source>
        <dbReference type="Proteomes" id="UP000026915"/>
    </source>
</evidence>
<evidence type="ECO:0000313" key="5">
    <source>
        <dbReference type="EMBL" id="EOX95724.1"/>
    </source>
</evidence>
<dbReference type="Gene3D" id="1.10.110.10">
    <property type="entry name" value="Plant lipid-transfer and hydrophobic proteins"/>
    <property type="match status" value="1"/>
</dbReference>
<dbReference type="Gramene" id="Tc01v2_t028810.1">
    <property type="protein sequence ID" value="Tc01v2_p028810.1"/>
    <property type="gene ID" value="Tc01v2_g028810"/>
</dbReference>
<dbReference type="Pfam" id="PF00234">
    <property type="entry name" value="Tryp_alpha_amyl"/>
    <property type="match status" value="1"/>
</dbReference>